<dbReference type="Proteomes" id="UP000007802">
    <property type="component" value="Unassembled WGS sequence"/>
</dbReference>
<dbReference type="EMBL" id="GG749545">
    <property type="protein sequence ID" value="KMW68998.1"/>
    <property type="molecule type" value="Genomic_DNA"/>
</dbReference>
<evidence type="ECO:0000256" key="1">
    <source>
        <dbReference type="SAM" id="MobiDB-lite"/>
    </source>
</evidence>
<feature type="non-terminal residue" evidence="2">
    <location>
        <position position="1"/>
    </location>
</feature>
<organism evidence="2">
    <name type="scientific">Ajellomyces dermatitidis (strain ATCC 18188 / CBS 674.68)</name>
    <name type="common">Blastomyces dermatitidis</name>
    <dbReference type="NCBI Taxonomy" id="653446"/>
    <lineage>
        <taxon>Eukaryota</taxon>
        <taxon>Fungi</taxon>
        <taxon>Dikarya</taxon>
        <taxon>Ascomycota</taxon>
        <taxon>Pezizomycotina</taxon>
        <taxon>Eurotiomycetes</taxon>
        <taxon>Eurotiomycetidae</taxon>
        <taxon>Onygenales</taxon>
        <taxon>Ajellomycetaceae</taxon>
        <taxon>Blastomyces</taxon>
    </lineage>
</organism>
<feature type="compositionally biased region" description="Basic and acidic residues" evidence="1">
    <location>
        <begin position="29"/>
        <end position="39"/>
    </location>
</feature>
<reference evidence="2" key="1">
    <citation type="submission" date="2010-03" db="EMBL/GenBank/DDBJ databases">
        <title>Annotation of Blastomyces dermatitidis strain ATCC 18188.</title>
        <authorList>
            <consortium name="The Broad Institute Genome Sequencing Platform"/>
            <consortium name="Broad Institute Genome Sequencing Center for Infectious Disease."/>
            <person name="Cuomo C."/>
            <person name="Klein B."/>
            <person name="Sullivan T."/>
            <person name="Heitman J."/>
            <person name="Young S."/>
            <person name="Zeng Q."/>
            <person name="Gargeya S."/>
            <person name="Alvarado L."/>
            <person name="Berlin A.M."/>
            <person name="Chapman S.B."/>
            <person name="Chen Z."/>
            <person name="Freedman E."/>
            <person name="Gellesch M."/>
            <person name="Goldberg J."/>
            <person name="Griggs A."/>
            <person name="Gujja S."/>
            <person name="Heilman E."/>
            <person name="Heiman D."/>
            <person name="Howarth C."/>
            <person name="Mehta T."/>
            <person name="Neiman D."/>
            <person name="Pearson M."/>
            <person name="Roberts A."/>
            <person name="Saif S."/>
            <person name="Shea T."/>
            <person name="Shenoy N."/>
            <person name="Sisk P."/>
            <person name="Stolte C."/>
            <person name="Sykes S."/>
            <person name="White J."/>
            <person name="Yandava C."/>
            <person name="Haas B."/>
            <person name="Nusbaum C."/>
            <person name="Birren B."/>
        </authorList>
    </citation>
    <scope>NUCLEOTIDE SEQUENCE</scope>
    <source>
        <strain evidence="2">ATCC 18188</strain>
    </source>
</reference>
<sequence length="68" mass="7554">KRGSHIHQSDLPMIHPHDVIEWLETGSDGLRDGWNHPHGSDGPCGTATGPWRGRERDRKPGLRPAAED</sequence>
<proteinExistence type="predicted"/>
<accession>A0A0J9ERQ9</accession>
<name>A0A0J9ERQ9_AJEDA</name>
<gene>
    <name evidence="2" type="ORF">BDDG_13192</name>
</gene>
<feature type="region of interest" description="Disordered" evidence="1">
    <location>
        <begin position="27"/>
        <end position="68"/>
    </location>
</feature>
<feature type="compositionally biased region" description="Basic and acidic residues" evidence="1">
    <location>
        <begin position="52"/>
        <end position="68"/>
    </location>
</feature>
<dbReference type="AlphaFoldDB" id="A0A0J9ERQ9"/>
<protein>
    <submittedName>
        <fullName evidence="2">Uncharacterized protein</fullName>
    </submittedName>
</protein>
<evidence type="ECO:0000313" key="2">
    <source>
        <dbReference type="EMBL" id="KMW68998.1"/>
    </source>
</evidence>